<gene>
    <name evidence="1" type="ORF">FCL42_15925</name>
</gene>
<proteinExistence type="predicted"/>
<comment type="caution">
    <text evidence="1">The sequence shown here is derived from an EMBL/GenBank/DDBJ whole genome shotgun (WGS) entry which is preliminary data.</text>
</comment>
<organism evidence="1 2">
    <name type="scientific">Ferrimonas aestuarii</name>
    <dbReference type="NCBI Taxonomy" id="2569539"/>
    <lineage>
        <taxon>Bacteria</taxon>
        <taxon>Pseudomonadati</taxon>
        <taxon>Pseudomonadota</taxon>
        <taxon>Gammaproteobacteria</taxon>
        <taxon>Alteromonadales</taxon>
        <taxon>Ferrimonadaceae</taxon>
        <taxon>Ferrimonas</taxon>
    </lineage>
</organism>
<dbReference type="OrthoDB" id="6197820at2"/>
<dbReference type="EMBL" id="SWCJ01000014">
    <property type="protein sequence ID" value="TKB52796.1"/>
    <property type="molecule type" value="Genomic_DNA"/>
</dbReference>
<sequence length="110" mass="11848">MKDDIMSSLLAALIATGAVVPTGAPCVDSSSVRTESTVLNYLNELDSNPQFVELHQQHSSNLMLAYGLNTEEIVAVQSGDKVQIAKAIGVQNSEFLIMGTVYKTTDPYQN</sequence>
<protein>
    <submittedName>
        <fullName evidence="1">Uncharacterized protein</fullName>
    </submittedName>
</protein>
<dbReference type="AlphaFoldDB" id="A0A4U1BKP8"/>
<evidence type="ECO:0000313" key="2">
    <source>
        <dbReference type="Proteomes" id="UP000305675"/>
    </source>
</evidence>
<dbReference type="Proteomes" id="UP000305675">
    <property type="component" value="Unassembled WGS sequence"/>
</dbReference>
<dbReference type="RefSeq" id="WP_136864419.1">
    <property type="nucleotide sequence ID" value="NZ_SWCJ01000014.1"/>
</dbReference>
<keyword evidence="2" id="KW-1185">Reference proteome</keyword>
<reference evidence="1 2" key="1">
    <citation type="submission" date="2019-04" db="EMBL/GenBank/DDBJ databases">
        <authorList>
            <person name="Hwang J.C."/>
        </authorList>
    </citation>
    <scope>NUCLEOTIDE SEQUENCE [LARGE SCALE GENOMIC DNA]</scope>
    <source>
        <strain evidence="1 2">IMCC35002</strain>
    </source>
</reference>
<evidence type="ECO:0000313" key="1">
    <source>
        <dbReference type="EMBL" id="TKB52796.1"/>
    </source>
</evidence>
<name>A0A4U1BKP8_9GAMM</name>
<accession>A0A4U1BKP8</accession>